<evidence type="ECO:0000256" key="1">
    <source>
        <dbReference type="ARBA" id="ARBA00022741"/>
    </source>
</evidence>
<dbReference type="SMART" id="SM00174">
    <property type="entry name" value="RHO"/>
    <property type="match status" value="1"/>
</dbReference>
<dbReference type="GO" id="GO:0007264">
    <property type="term" value="P:small GTPase-mediated signal transduction"/>
    <property type="evidence" value="ECO:0007669"/>
    <property type="project" value="InterPro"/>
</dbReference>
<dbReference type="Pfam" id="PF00071">
    <property type="entry name" value="Ras"/>
    <property type="match status" value="1"/>
</dbReference>
<dbReference type="GO" id="GO:0005525">
    <property type="term" value="F:GTP binding"/>
    <property type="evidence" value="ECO:0007669"/>
    <property type="project" value="UniProtKB-KW"/>
</dbReference>
<sequence length="466" mass="54744">MKEFKFFWDESCQPLNTDILLQILHYLNLREINMLAGFRGWQSTEILFEFYWCEMIQIEHTFCKSKLGAQLITCAWHDIFWKEPITKKIKFINEQVLSIYFQHEDLLEIPQKNFRRDFISQIWQHIVPSVFENITRQRIERAKYLESIPDYLLQIMNDKSQKKSKQQKSSTNDHSLNEKVIDHDKNHVGAGLKHTPSIASLMYHKSQQGMFIENTEQEIARFSCHNHNNSEMGVHGPLRLSTGGVSNSKTLKWYMVGKSQVGKTCLMCQLTNTNFDWNDVPETLNNYSTTCFIPRTDMITQHSVEDYDIEYFDISSKESHFESLSNATVCTLAFAVDDWSSMTYLFDHLLWEIYQFLPQHATIQVLGLKKENREIQRWKSLFALSSNDVSSSPCNNMETEFAEPVSYEEALKFSQYIGASAYDEVSARKCIGLQHWNHRLACLRHFDQFHWKKISQVKKNKLCSKQ</sequence>
<gene>
    <name evidence="4" type="ORF">C9374_010924</name>
</gene>
<dbReference type="Gene3D" id="3.40.50.300">
    <property type="entry name" value="P-loop containing nucleotide triphosphate hydrolases"/>
    <property type="match status" value="1"/>
</dbReference>
<keyword evidence="2" id="KW-0342">GTP-binding</keyword>
<dbReference type="EMBL" id="PYSW02000046">
    <property type="protein sequence ID" value="KAG2374354.1"/>
    <property type="molecule type" value="Genomic_DNA"/>
</dbReference>
<dbReference type="AlphaFoldDB" id="A0AA88GGV7"/>
<evidence type="ECO:0000313" key="4">
    <source>
        <dbReference type="EMBL" id="KAG2374354.1"/>
    </source>
</evidence>
<dbReference type="InterPro" id="IPR027417">
    <property type="entry name" value="P-loop_NTPase"/>
</dbReference>
<protein>
    <submittedName>
        <fullName evidence="4">Uncharacterized protein</fullName>
    </submittedName>
</protein>
<comment type="caution">
    <text evidence="4">The sequence shown here is derived from an EMBL/GenBank/DDBJ whole genome shotgun (WGS) entry which is preliminary data.</text>
</comment>
<dbReference type="InterPro" id="IPR003578">
    <property type="entry name" value="Small_GTPase_Rho"/>
</dbReference>
<dbReference type="GeneID" id="68103378"/>
<organism evidence="4 5">
    <name type="scientific">Naegleria lovaniensis</name>
    <name type="common">Amoeba</name>
    <dbReference type="NCBI Taxonomy" id="51637"/>
    <lineage>
        <taxon>Eukaryota</taxon>
        <taxon>Discoba</taxon>
        <taxon>Heterolobosea</taxon>
        <taxon>Tetramitia</taxon>
        <taxon>Eutetramitia</taxon>
        <taxon>Vahlkampfiidae</taxon>
        <taxon>Naegleria</taxon>
    </lineage>
</organism>
<evidence type="ECO:0000313" key="5">
    <source>
        <dbReference type="Proteomes" id="UP000816034"/>
    </source>
</evidence>
<dbReference type="Proteomes" id="UP000816034">
    <property type="component" value="Unassembled WGS sequence"/>
</dbReference>
<dbReference type="GO" id="GO:0003924">
    <property type="term" value="F:GTPase activity"/>
    <property type="evidence" value="ECO:0007669"/>
    <property type="project" value="InterPro"/>
</dbReference>
<reference evidence="4 5" key="1">
    <citation type="journal article" date="2018" name="BMC Genomics">
        <title>The genome of Naegleria lovaniensis, the basis for a comparative approach to unravel pathogenicity factors of the human pathogenic amoeba N. fowleri.</title>
        <authorList>
            <person name="Liechti N."/>
            <person name="Schurch N."/>
            <person name="Bruggmann R."/>
            <person name="Wittwer M."/>
        </authorList>
    </citation>
    <scope>NUCLEOTIDE SEQUENCE [LARGE SCALE GENOMIC DNA]</scope>
    <source>
        <strain evidence="4 5">ATCC 30569</strain>
    </source>
</reference>
<evidence type="ECO:0000256" key="3">
    <source>
        <dbReference type="SAM" id="MobiDB-lite"/>
    </source>
</evidence>
<keyword evidence="5" id="KW-1185">Reference proteome</keyword>
<dbReference type="InterPro" id="IPR001806">
    <property type="entry name" value="Small_GTPase"/>
</dbReference>
<dbReference type="SUPFAM" id="SSF52540">
    <property type="entry name" value="P-loop containing nucleoside triphosphate hydrolases"/>
    <property type="match status" value="1"/>
</dbReference>
<dbReference type="RefSeq" id="XP_044543528.1">
    <property type="nucleotide sequence ID" value="XM_044686522.1"/>
</dbReference>
<feature type="region of interest" description="Disordered" evidence="3">
    <location>
        <begin position="159"/>
        <end position="179"/>
    </location>
</feature>
<keyword evidence="1" id="KW-0547">Nucleotide-binding</keyword>
<name>A0AA88GGV7_NAELO</name>
<evidence type="ECO:0000256" key="2">
    <source>
        <dbReference type="ARBA" id="ARBA00023134"/>
    </source>
</evidence>
<dbReference type="PANTHER" id="PTHR24072">
    <property type="entry name" value="RHO FAMILY GTPASE"/>
    <property type="match status" value="1"/>
</dbReference>
<accession>A0AA88GGV7</accession>
<proteinExistence type="predicted"/>